<accession>A0A0A0HJ83</accession>
<reference evidence="2 3" key="1">
    <citation type="submission" date="2013-01" db="EMBL/GenBank/DDBJ databases">
        <authorList>
            <person name="Fiebig A."/>
            <person name="Goeker M."/>
            <person name="Klenk H.-P.P."/>
        </authorList>
    </citation>
    <scope>NUCLEOTIDE SEQUENCE [LARGE SCALE GENOMIC DNA]</scope>
    <source>
        <strain evidence="2 3">DSM 17069</strain>
    </source>
</reference>
<dbReference type="eggNOG" id="COG4649">
    <property type="taxonomic scope" value="Bacteria"/>
</dbReference>
<dbReference type="RefSeq" id="WP_037269171.1">
    <property type="nucleotide sequence ID" value="NZ_KN293975.1"/>
</dbReference>
<dbReference type="PATRIC" id="fig|1288298.3.peg.3303"/>
<keyword evidence="1" id="KW-0812">Transmembrane</keyword>
<dbReference type="EMBL" id="AONH01000016">
    <property type="protein sequence ID" value="KGM86996.1"/>
    <property type="molecule type" value="Genomic_DNA"/>
</dbReference>
<evidence type="ECO:0000256" key="1">
    <source>
        <dbReference type="SAM" id="Phobius"/>
    </source>
</evidence>
<organism evidence="2 3">
    <name type="scientific">Roseovarius mucosus DSM 17069</name>
    <dbReference type="NCBI Taxonomy" id="1288298"/>
    <lineage>
        <taxon>Bacteria</taxon>
        <taxon>Pseudomonadati</taxon>
        <taxon>Pseudomonadota</taxon>
        <taxon>Alphaproteobacteria</taxon>
        <taxon>Rhodobacterales</taxon>
        <taxon>Roseobacteraceae</taxon>
        <taxon>Roseovarius</taxon>
    </lineage>
</organism>
<dbReference type="HOGENOM" id="CLU_073302_0_0_5"/>
<keyword evidence="1" id="KW-0472">Membrane</keyword>
<gene>
    <name evidence="2" type="ORF">rosmuc_03297</name>
</gene>
<feature type="transmembrane region" description="Helical" evidence="1">
    <location>
        <begin position="27"/>
        <end position="44"/>
    </location>
</feature>
<dbReference type="OrthoDB" id="7173339at2"/>
<sequence>MSNTDSFIDEVTEEVRRDRLFALMRRYGWIAVLAILLLVGGAAWNEWRKAQDRAAAQALGDAVLAALATEDRAARAAVLDAITAPGAQAASVIALLAAAEEAADNPEAAAQRLLALADRSDVEAVYRNLATLKAVMLPGSGLDAEARRGRLNGLALSGGVLRLLAEEQLALIDLETGNREAALERLVAIASDAEATMGLRRRVTQVIVALGEELPDLPEPVTGAVSVGE</sequence>
<keyword evidence="1" id="KW-1133">Transmembrane helix</keyword>
<name>A0A0A0HJ83_9RHOB</name>
<dbReference type="AlphaFoldDB" id="A0A0A0HJ83"/>
<dbReference type="STRING" id="215743.ROSMUCSMR3_00806"/>
<comment type="caution">
    <text evidence="2">The sequence shown here is derived from an EMBL/GenBank/DDBJ whole genome shotgun (WGS) entry which is preliminary data.</text>
</comment>
<protein>
    <recommendedName>
        <fullName evidence="4">Tetratricopeptide repeat-like domain-containing protein</fullName>
    </recommendedName>
</protein>
<evidence type="ECO:0008006" key="4">
    <source>
        <dbReference type="Google" id="ProtNLM"/>
    </source>
</evidence>
<proteinExistence type="predicted"/>
<dbReference type="Proteomes" id="UP000030021">
    <property type="component" value="Unassembled WGS sequence"/>
</dbReference>
<evidence type="ECO:0000313" key="2">
    <source>
        <dbReference type="EMBL" id="KGM86996.1"/>
    </source>
</evidence>
<evidence type="ECO:0000313" key="3">
    <source>
        <dbReference type="Proteomes" id="UP000030021"/>
    </source>
</evidence>